<feature type="transmembrane region" description="Helical" evidence="2">
    <location>
        <begin position="52"/>
        <end position="79"/>
    </location>
</feature>
<evidence type="ECO:0000313" key="3">
    <source>
        <dbReference type="EMBL" id="KAF2259185.1"/>
    </source>
</evidence>
<dbReference type="Proteomes" id="UP000800093">
    <property type="component" value="Unassembled WGS sequence"/>
</dbReference>
<gene>
    <name evidence="3" type="ORF">CC78DRAFT_537293</name>
</gene>
<keyword evidence="2" id="KW-1133">Transmembrane helix</keyword>
<feature type="region of interest" description="Disordered" evidence="1">
    <location>
        <begin position="84"/>
        <end position="114"/>
    </location>
</feature>
<evidence type="ECO:0000313" key="4">
    <source>
        <dbReference type="Proteomes" id="UP000800093"/>
    </source>
</evidence>
<sequence>MSDAPQVVYEQQKETEPIEQHQLVVEQLTPHNSTFSYENETKAPRRSGIQGLALCIILTLSVLLVGTIVGAAVGGTLAVRAANRKHNDSKCTPNATQTTSPLPQNTTTSSQTAKTISLPSPASLELLDINCPPSGIVKSYDGTISFKCEDRTQLHGVRSQLWGPEIFQLLAYNFETCIEACIRFNEWGVPVNESCVGVHFHKDMATQYKDWRANCLLKTGSAEKRTGDANSTALSLCVDSECEELVNGR</sequence>
<reference evidence="4" key="1">
    <citation type="journal article" date="2020" name="Stud. Mycol.">
        <title>101 Dothideomycetes genomes: A test case for predicting lifestyles and emergence of pathogens.</title>
        <authorList>
            <person name="Haridas S."/>
            <person name="Albert R."/>
            <person name="Binder M."/>
            <person name="Bloem J."/>
            <person name="LaButti K."/>
            <person name="Salamov A."/>
            <person name="Andreopoulos B."/>
            <person name="Baker S."/>
            <person name="Barry K."/>
            <person name="Bills G."/>
            <person name="Bluhm B."/>
            <person name="Cannon C."/>
            <person name="Castanera R."/>
            <person name="Culley D."/>
            <person name="Daum C."/>
            <person name="Ezra D."/>
            <person name="Gonzalez J."/>
            <person name="Henrissat B."/>
            <person name="Kuo A."/>
            <person name="Liang C."/>
            <person name="Lipzen A."/>
            <person name="Lutzoni F."/>
            <person name="Magnuson J."/>
            <person name="Mondo S."/>
            <person name="Nolan M."/>
            <person name="Ohm R."/>
            <person name="Pangilinan J."/>
            <person name="Park H.-J."/>
            <person name="Ramirez L."/>
            <person name="Alfaro M."/>
            <person name="Sun H."/>
            <person name="Tritt A."/>
            <person name="Yoshinaga Y."/>
            <person name="Zwiers L.-H."/>
            <person name="Turgeon B."/>
            <person name="Goodwin S."/>
            <person name="Spatafora J."/>
            <person name="Crous P."/>
            <person name="Grigoriev I."/>
        </authorList>
    </citation>
    <scope>NUCLEOTIDE SEQUENCE [LARGE SCALE GENOMIC DNA]</scope>
    <source>
        <strain evidence="4">CBS 304.66</strain>
    </source>
</reference>
<accession>A0A9P4MVM8</accession>
<keyword evidence="2" id="KW-0472">Membrane</keyword>
<protein>
    <recommendedName>
        <fullName evidence="5">Apple domain-containing protein</fullName>
    </recommendedName>
</protein>
<evidence type="ECO:0000256" key="1">
    <source>
        <dbReference type="SAM" id="MobiDB-lite"/>
    </source>
</evidence>
<dbReference type="AlphaFoldDB" id="A0A9P4MVM8"/>
<evidence type="ECO:0000256" key="2">
    <source>
        <dbReference type="SAM" id="Phobius"/>
    </source>
</evidence>
<name>A0A9P4MVM8_9PLEO</name>
<keyword evidence="2" id="KW-0812">Transmembrane</keyword>
<feature type="compositionally biased region" description="Polar residues" evidence="1">
    <location>
        <begin position="90"/>
        <end position="114"/>
    </location>
</feature>
<evidence type="ECO:0008006" key="5">
    <source>
        <dbReference type="Google" id="ProtNLM"/>
    </source>
</evidence>
<keyword evidence="4" id="KW-1185">Reference proteome</keyword>
<organism evidence="3 4">
    <name type="scientific">Lojkania enalia</name>
    <dbReference type="NCBI Taxonomy" id="147567"/>
    <lineage>
        <taxon>Eukaryota</taxon>
        <taxon>Fungi</taxon>
        <taxon>Dikarya</taxon>
        <taxon>Ascomycota</taxon>
        <taxon>Pezizomycotina</taxon>
        <taxon>Dothideomycetes</taxon>
        <taxon>Pleosporomycetidae</taxon>
        <taxon>Pleosporales</taxon>
        <taxon>Pleosporales incertae sedis</taxon>
        <taxon>Lojkania</taxon>
    </lineage>
</organism>
<proteinExistence type="predicted"/>
<dbReference type="EMBL" id="ML986718">
    <property type="protein sequence ID" value="KAF2259185.1"/>
    <property type="molecule type" value="Genomic_DNA"/>
</dbReference>
<comment type="caution">
    <text evidence="3">The sequence shown here is derived from an EMBL/GenBank/DDBJ whole genome shotgun (WGS) entry which is preliminary data.</text>
</comment>
<dbReference type="OrthoDB" id="5358884at2759"/>